<organism evidence="4 5">
    <name type="scientific">Fulvimarina endophytica</name>
    <dbReference type="NCBI Taxonomy" id="2293836"/>
    <lineage>
        <taxon>Bacteria</taxon>
        <taxon>Pseudomonadati</taxon>
        <taxon>Pseudomonadota</taxon>
        <taxon>Alphaproteobacteria</taxon>
        <taxon>Hyphomicrobiales</taxon>
        <taxon>Aurantimonadaceae</taxon>
        <taxon>Fulvimarina</taxon>
    </lineage>
</organism>
<evidence type="ECO:0000313" key="5">
    <source>
        <dbReference type="Proteomes" id="UP000264310"/>
    </source>
</evidence>
<evidence type="ECO:0000313" key="4">
    <source>
        <dbReference type="EMBL" id="RFC65389.1"/>
    </source>
</evidence>
<dbReference type="GO" id="GO:0033897">
    <property type="term" value="F:ribonuclease T2 activity"/>
    <property type="evidence" value="ECO:0007669"/>
    <property type="project" value="InterPro"/>
</dbReference>
<dbReference type="GO" id="GO:0006401">
    <property type="term" value="P:RNA catabolic process"/>
    <property type="evidence" value="ECO:0007669"/>
    <property type="project" value="UniProtKB-ARBA"/>
</dbReference>
<dbReference type="PANTHER" id="PTHR11240:SF22">
    <property type="entry name" value="RIBONUCLEASE T2"/>
    <property type="match status" value="1"/>
</dbReference>
<feature type="compositionally biased region" description="Low complexity" evidence="3">
    <location>
        <begin position="128"/>
        <end position="137"/>
    </location>
</feature>
<dbReference type="Proteomes" id="UP000264310">
    <property type="component" value="Unassembled WGS sequence"/>
</dbReference>
<dbReference type="InterPro" id="IPR033130">
    <property type="entry name" value="RNase_T2_His_AS_2"/>
</dbReference>
<reference evidence="4 5" key="1">
    <citation type="submission" date="2018-08" db="EMBL/GenBank/DDBJ databases">
        <title>Fulvimarina sp. 85, whole genome shotgun sequence.</title>
        <authorList>
            <person name="Tuo L."/>
        </authorList>
    </citation>
    <scope>NUCLEOTIDE SEQUENCE [LARGE SCALE GENOMIC DNA]</scope>
    <source>
        <strain evidence="4 5">85</strain>
    </source>
</reference>
<dbReference type="InterPro" id="IPR018188">
    <property type="entry name" value="RNase_T2_His_AS_1"/>
</dbReference>
<dbReference type="EMBL" id="QURL01000002">
    <property type="protein sequence ID" value="RFC65389.1"/>
    <property type="molecule type" value="Genomic_DNA"/>
</dbReference>
<sequence length="355" mass="38503">MTHGTRPDRTRMRFFMTTRRRIALFSCIAGLMVAFGLLAGTSALAQDLFLADKTCPAFQSFRKGTNPNGVTTEIGRSYEVIEANGSDPTHYRLRIQAAEPPERWVSRTCGVLSRGSGDGAVRPKSGNADIASPPASSRARDASAPERFVLAASWHAAFCEARPRSRDCRTGGYDDGLKLHGLWPQPRSAAYCGVASALVEADERGRWAELPEPRIEASTRRALAEAMPGMAADLHRHEWIKHGTCYGTGVQDYFADSLLLIEQLNASPVGALFRDNVGRTLTGAEIRATFDEAFGPGAGERVLLDCNTVDGLRLINELRINLRGTIEPDTRLEDLIMAAEEAPRGCSAGIVDAKG</sequence>
<comment type="similarity">
    <text evidence="1 2">Belongs to the RNase T2 family.</text>
</comment>
<dbReference type="Gene3D" id="3.90.730.10">
    <property type="entry name" value="Ribonuclease T2-like"/>
    <property type="match status" value="1"/>
</dbReference>
<keyword evidence="5" id="KW-1185">Reference proteome</keyword>
<comment type="caution">
    <text evidence="4">The sequence shown here is derived from an EMBL/GenBank/DDBJ whole genome shotgun (WGS) entry which is preliminary data.</text>
</comment>
<protein>
    <submittedName>
        <fullName evidence="4">Ribonuclease</fullName>
    </submittedName>
</protein>
<dbReference type="Pfam" id="PF00445">
    <property type="entry name" value="Ribonuclease_T2"/>
    <property type="match status" value="1"/>
</dbReference>
<evidence type="ECO:0000256" key="2">
    <source>
        <dbReference type="RuleBase" id="RU004328"/>
    </source>
</evidence>
<evidence type="ECO:0000256" key="3">
    <source>
        <dbReference type="SAM" id="MobiDB-lite"/>
    </source>
</evidence>
<dbReference type="PROSITE" id="PS00531">
    <property type="entry name" value="RNASE_T2_2"/>
    <property type="match status" value="1"/>
</dbReference>
<gene>
    <name evidence="4" type="ORF">DYI37_06085</name>
</gene>
<dbReference type="AlphaFoldDB" id="A0A371X822"/>
<feature type="region of interest" description="Disordered" evidence="3">
    <location>
        <begin position="114"/>
        <end position="142"/>
    </location>
</feature>
<dbReference type="PANTHER" id="PTHR11240">
    <property type="entry name" value="RIBONUCLEASE T2"/>
    <property type="match status" value="1"/>
</dbReference>
<name>A0A371X822_9HYPH</name>
<evidence type="ECO:0000256" key="1">
    <source>
        <dbReference type="ARBA" id="ARBA00007469"/>
    </source>
</evidence>
<proteinExistence type="inferred from homology"/>
<dbReference type="GO" id="GO:0003723">
    <property type="term" value="F:RNA binding"/>
    <property type="evidence" value="ECO:0007669"/>
    <property type="project" value="InterPro"/>
</dbReference>
<dbReference type="PROSITE" id="PS00530">
    <property type="entry name" value="RNASE_T2_1"/>
    <property type="match status" value="1"/>
</dbReference>
<dbReference type="InterPro" id="IPR001568">
    <property type="entry name" value="RNase_T2-like"/>
</dbReference>
<dbReference type="InterPro" id="IPR036430">
    <property type="entry name" value="RNase_T2-like_sf"/>
</dbReference>
<dbReference type="SUPFAM" id="SSF55895">
    <property type="entry name" value="Ribonuclease Rh-like"/>
    <property type="match status" value="1"/>
</dbReference>
<accession>A0A371X822</accession>